<keyword evidence="1" id="KW-0732">Signal</keyword>
<feature type="non-terminal residue" evidence="2">
    <location>
        <position position="57"/>
    </location>
</feature>
<reference evidence="2" key="1">
    <citation type="submission" date="2023-05" db="EMBL/GenBank/DDBJ databases">
        <authorList>
            <person name="Stuckert A."/>
        </authorList>
    </citation>
    <scope>NUCLEOTIDE SEQUENCE</scope>
</reference>
<protein>
    <recommendedName>
        <fullName evidence="4">Secreted protein</fullName>
    </recommendedName>
</protein>
<evidence type="ECO:0000256" key="1">
    <source>
        <dbReference type="SAM" id="SignalP"/>
    </source>
</evidence>
<organism evidence="2 3">
    <name type="scientific">Staurois parvus</name>
    <dbReference type="NCBI Taxonomy" id="386267"/>
    <lineage>
        <taxon>Eukaryota</taxon>
        <taxon>Metazoa</taxon>
        <taxon>Chordata</taxon>
        <taxon>Craniata</taxon>
        <taxon>Vertebrata</taxon>
        <taxon>Euteleostomi</taxon>
        <taxon>Amphibia</taxon>
        <taxon>Batrachia</taxon>
        <taxon>Anura</taxon>
        <taxon>Neobatrachia</taxon>
        <taxon>Ranoidea</taxon>
        <taxon>Ranidae</taxon>
        <taxon>Staurois</taxon>
    </lineage>
</organism>
<gene>
    <name evidence="2" type="ORF">SPARVUS_LOCUS13951709</name>
</gene>
<accession>A0ABN9GFR1</accession>
<evidence type="ECO:0000313" key="3">
    <source>
        <dbReference type="Proteomes" id="UP001162483"/>
    </source>
</evidence>
<dbReference type="EMBL" id="CATNWA010018456">
    <property type="protein sequence ID" value="CAI9607448.1"/>
    <property type="molecule type" value="Genomic_DNA"/>
</dbReference>
<proteinExistence type="predicted"/>
<comment type="caution">
    <text evidence="2">The sequence shown here is derived from an EMBL/GenBank/DDBJ whole genome shotgun (WGS) entry which is preliminary data.</text>
</comment>
<evidence type="ECO:0000313" key="2">
    <source>
        <dbReference type="EMBL" id="CAI9607448.1"/>
    </source>
</evidence>
<evidence type="ECO:0008006" key="4">
    <source>
        <dbReference type="Google" id="ProtNLM"/>
    </source>
</evidence>
<dbReference type="Proteomes" id="UP001162483">
    <property type="component" value="Unassembled WGS sequence"/>
</dbReference>
<feature type="signal peptide" evidence="1">
    <location>
        <begin position="1"/>
        <end position="20"/>
    </location>
</feature>
<keyword evidence="3" id="KW-1185">Reference proteome</keyword>
<sequence length="57" mass="6360">MWGDQRVNNVLCCVLHSVLCCVLHGRQTALYCSAVLSNTKQPVHADRGEICIVYIQT</sequence>
<name>A0ABN9GFR1_9NEOB</name>
<feature type="chain" id="PRO_5045593839" description="Secreted protein" evidence="1">
    <location>
        <begin position="21"/>
        <end position="57"/>
    </location>
</feature>